<dbReference type="GeneID" id="22159263"/>
<evidence type="ECO:0000259" key="14">
    <source>
        <dbReference type="Pfam" id="PF04563"/>
    </source>
</evidence>
<comment type="subcellular location">
    <subcellularLocation>
        <location evidence="2">Plastid</location>
    </subcellularLocation>
</comment>
<keyword evidence="5" id="KW-0240">DNA-directed RNA polymerase</keyword>
<keyword evidence="7" id="KW-0548">Nucleotidyltransferase</keyword>
<dbReference type="InterPro" id="IPR015712">
    <property type="entry name" value="DNA-dir_RNA_pol_su2"/>
</dbReference>
<dbReference type="Gene3D" id="3.90.1110.10">
    <property type="entry name" value="RNA polymerase Rpb2, domain 2"/>
    <property type="match status" value="1"/>
</dbReference>
<evidence type="ECO:0000256" key="2">
    <source>
        <dbReference type="ARBA" id="ARBA00004474"/>
    </source>
</evidence>
<dbReference type="GO" id="GO:0006351">
    <property type="term" value="P:DNA-templated transcription"/>
    <property type="evidence" value="ECO:0007669"/>
    <property type="project" value="InterPro"/>
</dbReference>
<evidence type="ECO:0000256" key="1">
    <source>
        <dbReference type="ARBA" id="ARBA00004026"/>
    </source>
</evidence>
<dbReference type="Pfam" id="PF04561">
    <property type="entry name" value="RNA_pol_Rpb2_2"/>
    <property type="match status" value="1"/>
</dbReference>
<sequence>MQFQPNLPDFLEIQRSSFCQFLEKGLIKEIARRNPITNPEQDLHLIFYPEYYKLNPPEWSINQAILKSKTYACRLYVPTQLINTQTKEIKIQWVLLGHLPLMTKRGHFIINGTPRVIVNQMIRSPGIYYQEVFDELNNRTYCADLISFRGAWLRLEIDKTKKVWARMKKTPKISVLVFLQAMGFDLNTIFRSIQFSNFLENSIGESNHPCSTEQALICIYSETHPKIDQTDTKITPEMGRKFLFRKFLNPRTYNLGKVGRLRLNTKLGLSVSSNQLTLTPQDFLAATDYLLKLENGLGTIDDIDHLKNRRVRASGELIQNQIVTGLIRLEKMIREKMKKSKKKITIRNLITTKPLNGSLREFFGSNPLSQYMDQTNPLAEITHKRRLSSLGPGGVSRETAGMAVRGIHPTHYGRICPIETPEGQNAGLVNSLTTYARVNNEGFLETPFYSVYRGQVQKKEGPVFFSAEQEENIYLAPGDVRVSFLNFLPKNFIPVRFGDEFKRVSRTQVEFIVTCSIQMISIATSLIPFLEHDDANRALMGSNMQRQAVPLISPERPIVGTGLEARVIADSGHVIQAKHSGYVSYVSGKKIIIQSIFL</sequence>
<feature type="domain" description="RNA polymerase Rpb2" evidence="13">
    <location>
        <begin position="123"/>
        <end position="312"/>
    </location>
</feature>
<dbReference type="EMBL" id="KM462869">
    <property type="protein sequence ID" value="AIT94048.1"/>
    <property type="molecule type" value="Genomic_DNA"/>
</dbReference>
<comment type="subunit">
    <text evidence="9">In plastids the minimal PEP RNA polymerase catalytic core is composed of four subunits: alpha, beta, beta', and beta''. When a (nuclear-encoded) sigma factor is associated with the core the holoenzyme is formed, which can initiate transcription.</text>
</comment>
<dbReference type="GO" id="GO:0032549">
    <property type="term" value="F:ribonucleoside binding"/>
    <property type="evidence" value="ECO:0007669"/>
    <property type="project" value="InterPro"/>
</dbReference>
<dbReference type="AlphaFoldDB" id="A0A097KLJ1"/>
<dbReference type="Gene3D" id="2.40.50.100">
    <property type="match status" value="1"/>
</dbReference>
<dbReference type="GO" id="GO:0000428">
    <property type="term" value="C:DNA-directed RNA polymerase complex"/>
    <property type="evidence" value="ECO:0007669"/>
    <property type="project" value="UniProtKB-KW"/>
</dbReference>
<evidence type="ECO:0000256" key="7">
    <source>
        <dbReference type="ARBA" id="ARBA00022695"/>
    </source>
</evidence>
<evidence type="ECO:0000259" key="13">
    <source>
        <dbReference type="Pfam" id="PF04561"/>
    </source>
</evidence>
<dbReference type="Gene3D" id="2.30.150.10">
    <property type="entry name" value="DNA-directed RNA polymerase, beta subunit, external 1 domain"/>
    <property type="match status" value="1"/>
</dbReference>
<evidence type="ECO:0000256" key="6">
    <source>
        <dbReference type="ARBA" id="ARBA00022679"/>
    </source>
</evidence>
<evidence type="ECO:0000313" key="16">
    <source>
        <dbReference type="EMBL" id="AIT94048.1"/>
    </source>
</evidence>
<evidence type="ECO:0000256" key="10">
    <source>
        <dbReference type="ARBA" id="ARBA00032782"/>
    </source>
</evidence>
<dbReference type="InterPro" id="IPR007642">
    <property type="entry name" value="RNA_pol_Rpb2_2"/>
</dbReference>
<dbReference type="GO" id="GO:0009536">
    <property type="term" value="C:plastid"/>
    <property type="evidence" value="ECO:0007669"/>
    <property type="project" value="UniProtKB-SubCell"/>
</dbReference>
<evidence type="ECO:0000259" key="15">
    <source>
        <dbReference type="Pfam" id="PF04565"/>
    </source>
</evidence>
<geneLocation type="chloroplast" evidence="16"/>
<evidence type="ECO:0000256" key="12">
    <source>
        <dbReference type="RuleBase" id="RU000434"/>
    </source>
</evidence>
<dbReference type="EC" id="2.7.7.6" evidence="4"/>
<dbReference type="InterPro" id="IPR037034">
    <property type="entry name" value="RNA_pol_Rpb2_2_sf"/>
</dbReference>
<keyword evidence="16" id="KW-0150">Chloroplast</keyword>
<comment type="function">
    <text evidence="1">DNA-dependent RNA polymerase catalyzes the transcription of DNA into RNA using the four ribonucleoside triphosphates as substrates.</text>
</comment>
<dbReference type="InterPro" id="IPR042107">
    <property type="entry name" value="DNA-dir_RNA_pol_bsu_ext_1_sf"/>
</dbReference>
<comment type="catalytic activity">
    <reaction evidence="11">
        <text>RNA(n) + a ribonucleoside 5'-triphosphate = RNA(n+1) + diphosphate</text>
        <dbReference type="Rhea" id="RHEA:21248"/>
        <dbReference type="Rhea" id="RHEA-COMP:14527"/>
        <dbReference type="Rhea" id="RHEA-COMP:17342"/>
        <dbReference type="ChEBI" id="CHEBI:33019"/>
        <dbReference type="ChEBI" id="CHEBI:61557"/>
        <dbReference type="ChEBI" id="CHEBI:140395"/>
        <dbReference type="EC" id="2.7.7.6"/>
    </reaction>
</comment>
<dbReference type="InterPro" id="IPR007644">
    <property type="entry name" value="RNA_pol_bsu_protrusion"/>
</dbReference>
<evidence type="ECO:0000256" key="4">
    <source>
        <dbReference type="ARBA" id="ARBA00012418"/>
    </source>
</evidence>
<name>A0A097KLJ1_9CHLO</name>
<proteinExistence type="inferred from homology"/>
<dbReference type="GO" id="GO:0003899">
    <property type="term" value="F:DNA-directed RNA polymerase activity"/>
    <property type="evidence" value="ECO:0007669"/>
    <property type="project" value="UniProtKB-EC"/>
</dbReference>
<evidence type="ECO:0000256" key="5">
    <source>
        <dbReference type="ARBA" id="ARBA00022478"/>
    </source>
</evidence>
<dbReference type="Pfam" id="PF04565">
    <property type="entry name" value="RNA_pol_Rpb2_3"/>
    <property type="match status" value="1"/>
</dbReference>
<keyword evidence="16" id="KW-0934">Plastid</keyword>
<keyword evidence="8" id="KW-0804">Transcription</keyword>
<feature type="domain" description="RNA polymerase beta subunit protrusion" evidence="14">
    <location>
        <begin position="62"/>
        <end position="343"/>
    </location>
</feature>
<dbReference type="GO" id="GO:0003677">
    <property type="term" value="F:DNA binding"/>
    <property type="evidence" value="ECO:0007669"/>
    <property type="project" value="InterPro"/>
</dbReference>
<organism evidence="16">
    <name type="scientific">Parietochloris pseudoalveolaris</name>
    <dbReference type="NCBI Taxonomy" id="3102"/>
    <lineage>
        <taxon>Eukaryota</taxon>
        <taxon>Viridiplantae</taxon>
        <taxon>Chlorophyta</taxon>
        <taxon>core chlorophytes</taxon>
        <taxon>Trebouxiophyceae</taxon>
        <taxon>Trebouxiales</taxon>
        <taxon>Trebouxiaceae</taxon>
        <taxon>Parietochloris</taxon>
    </lineage>
</organism>
<protein>
    <recommendedName>
        <fullName evidence="4">DNA-directed RNA polymerase</fullName>
        <ecNumber evidence="4">2.7.7.6</ecNumber>
    </recommendedName>
    <alternativeName>
        <fullName evidence="10">PEP</fullName>
    </alternativeName>
</protein>
<feature type="domain" description="RNA polymerase Rpb2" evidence="15">
    <location>
        <begin position="370"/>
        <end position="438"/>
    </location>
</feature>
<dbReference type="InterPro" id="IPR007645">
    <property type="entry name" value="RNA_pol_Rpb2_3"/>
</dbReference>
<dbReference type="Pfam" id="PF04563">
    <property type="entry name" value="RNA_pol_Rpb2_1"/>
    <property type="match status" value="1"/>
</dbReference>
<evidence type="ECO:0000256" key="9">
    <source>
        <dbReference type="ARBA" id="ARBA00026088"/>
    </source>
</evidence>
<evidence type="ECO:0000256" key="3">
    <source>
        <dbReference type="ARBA" id="ARBA00006835"/>
    </source>
</evidence>
<dbReference type="SUPFAM" id="SSF64484">
    <property type="entry name" value="beta and beta-prime subunits of DNA dependent RNA-polymerase"/>
    <property type="match status" value="1"/>
</dbReference>
<reference evidence="16" key="1">
    <citation type="journal article" date="2014" name="BMC Evol. Biol.">
        <title>Chloroplast phylogenomic analysis resolves deep-level relationships within the green algal class Trebouxiophyceae.</title>
        <authorList>
            <person name="Lemieux C."/>
            <person name="Otis C."/>
            <person name="Turmel M."/>
        </authorList>
    </citation>
    <scope>NUCLEOTIDE SEQUENCE</scope>
</reference>
<accession>A0A097KLJ1</accession>
<keyword evidence="6" id="KW-0808">Transferase</keyword>
<gene>
    <name evidence="16" type="primary">rpoBa</name>
</gene>
<dbReference type="RefSeq" id="YP_009105421.1">
    <property type="nucleotide sequence ID" value="NC_025532.1"/>
</dbReference>
<dbReference type="Gene3D" id="3.90.1100.10">
    <property type="match status" value="1"/>
</dbReference>
<dbReference type="PANTHER" id="PTHR20856">
    <property type="entry name" value="DNA-DIRECTED RNA POLYMERASE I SUBUNIT 2"/>
    <property type="match status" value="1"/>
</dbReference>
<evidence type="ECO:0000256" key="8">
    <source>
        <dbReference type="ARBA" id="ARBA00023163"/>
    </source>
</evidence>
<evidence type="ECO:0000256" key="11">
    <source>
        <dbReference type="ARBA" id="ARBA00048552"/>
    </source>
</evidence>
<comment type="similarity">
    <text evidence="3 12">Belongs to the RNA polymerase beta chain family.</text>
</comment>